<dbReference type="Pfam" id="PF03176">
    <property type="entry name" value="MMPL"/>
    <property type="match status" value="2"/>
</dbReference>
<evidence type="ECO:0000256" key="8">
    <source>
        <dbReference type="SAM" id="Phobius"/>
    </source>
</evidence>
<organism evidence="10 11">
    <name type="scientific">Microbacterium azadirachtae</name>
    <dbReference type="NCBI Taxonomy" id="582680"/>
    <lineage>
        <taxon>Bacteria</taxon>
        <taxon>Bacillati</taxon>
        <taxon>Actinomycetota</taxon>
        <taxon>Actinomycetes</taxon>
        <taxon>Micrococcales</taxon>
        <taxon>Microbacteriaceae</taxon>
        <taxon>Microbacterium</taxon>
    </lineage>
</organism>
<dbReference type="PANTHER" id="PTHR33406:SF6">
    <property type="entry name" value="MEMBRANE PROTEIN YDGH-RELATED"/>
    <property type="match status" value="1"/>
</dbReference>
<comment type="similarity">
    <text evidence="2">Belongs to the resistance-nodulation-cell division (RND) (TC 2.A.6) family. MmpL subfamily.</text>
</comment>
<evidence type="ECO:0000256" key="4">
    <source>
        <dbReference type="ARBA" id="ARBA00022692"/>
    </source>
</evidence>
<evidence type="ECO:0000256" key="1">
    <source>
        <dbReference type="ARBA" id="ARBA00004651"/>
    </source>
</evidence>
<feature type="transmembrane region" description="Helical" evidence="8">
    <location>
        <begin position="569"/>
        <end position="591"/>
    </location>
</feature>
<dbReference type="SUPFAM" id="SSF82866">
    <property type="entry name" value="Multidrug efflux transporter AcrB transmembrane domain"/>
    <property type="match status" value="2"/>
</dbReference>
<feature type="transmembrane region" description="Helical" evidence="8">
    <location>
        <begin position="178"/>
        <end position="196"/>
    </location>
</feature>
<feature type="domain" description="SSD" evidence="9">
    <location>
        <begin position="540"/>
        <end position="668"/>
    </location>
</feature>
<feature type="transmembrane region" description="Helical" evidence="8">
    <location>
        <begin position="511"/>
        <end position="530"/>
    </location>
</feature>
<dbReference type="PATRIC" id="fig|582680.6.peg.1046"/>
<feature type="transmembrane region" description="Helical" evidence="8">
    <location>
        <begin position="233"/>
        <end position="255"/>
    </location>
</feature>
<dbReference type="STRING" id="582680.RS86_01016"/>
<dbReference type="InterPro" id="IPR004869">
    <property type="entry name" value="MMPL_dom"/>
</dbReference>
<sequence>MADSVARSRLSDALTSRRGAWISLGLVLLLMVLLFGAFGSAKAPGGNAQAPAASESTRVSELLKTFPNADRQSVLVVASREDGAALSEADLAGLKDLVPVLDARAAADPSGPVVSDDKKAAVIITPITASDANAENAKAIAALRSDVAAHAPDGLTLQVTGGPAFGADIASSFEGADFTLLIVTILIVAILLILTYRSPILWLIPLVVVALADGLAGRMTAAAGSAWGLQFDAGIISVLVFGAGTNYALLLISRYREELQQETDHRRALSTAWRKTAPAIVASNVTVVLALLTLVLAVIPGTHGLGISSAIGLLIALASVLFLLPPLLAVCGPKVFWPFVPRPGEQRRQGRAWRGIAGGVVKRPLVALLAGGALLAVMAAGLFGTSVGLDQVEKFRVPSESAAGLEVFSAHFPAGEAQPILVVADSAQTRDVVAAAKDVEGVVRAQPVGTTEDGDLTKIMVTSDYAPSTEKSLNQITELRAAVHAVPDAHALVGGAVATDVDARTGNRQDLLLIAPLVLLVSFLVLLILLRSVVAPVLLLVVNLASALAAIGAGAWLSRVLFGQHALDLQVPLLAFLFLVALGIDYTIFLVHRARAEAAAHGTRVGMVEAIAHTGGVITSAGIVLAAVFAALGVLPLVTLGQLGLIVGVGVIVDTLVVRTVIVPAIFALLGDRIWWPGRLRREAPATASGEAGVEGPDLVSSPRGR</sequence>
<feature type="domain" description="SSD" evidence="9">
    <location>
        <begin position="235"/>
        <end position="330"/>
    </location>
</feature>
<dbReference type="PANTHER" id="PTHR33406">
    <property type="entry name" value="MEMBRANE PROTEIN MJ1562-RELATED"/>
    <property type="match status" value="1"/>
</dbReference>
<keyword evidence="11" id="KW-1185">Reference proteome</keyword>
<evidence type="ECO:0000313" key="11">
    <source>
        <dbReference type="Proteomes" id="UP000033740"/>
    </source>
</evidence>
<feature type="transmembrane region" description="Helical" evidence="8">
    <location>
        <begin position="276"/>
        <end position="299"/>
    </location>
</feature>
<proteinExistence type="inferred from homology"/>
<feature type="transmembrane region" description="Helical" evidence="8">
    <location>
        <begin position="537"/>
        <end position="557"/>
    </location>
</feature>
<feature type="transmembrane region" description="Helical" evidence="8">
    <location>
        <begin position="305"/>
        <end position="324"/>
    </location>
</feature>
<dbReference type="RefSeq" id="WP_045271136.1">
    <property type="nucleotide sequence ID" value="NZ_JYIX01000029.1"/>
</dbReference>
<dbReference type="InterPro" id="IPR050545">
    <property type="entry name" value="Mycobact_MmpL"/>
</dbReference>
<feature type="transmembrane region" description="Helical" evidence="8">
    <location>
        <begin position="21"/>
        <end position="41"/>
    </location>
</feature>
<comment type="caution">
    <text evidence="10">The sequence shown here is derived from an EMBL/GenBank/DDBJ whole genome shotgun (WGS) entry which is preliminary data.</text>
</comment>
<evidence type="ECO:0000256" key="7">
    <source>
        <dbReference type="SAM" id="MobiDB-lite"/>
    </source>
</evidence>
<dbReference type="InterPro" id="IPR000731">
    <property type="entry name" value="SSD"/>
</dbReference>
<evidence type="ECO:0000256" key="3">
    <source>
        <dbReference type="ARBA" id="ARBA00022475"/>
    </source>
</evidence>
<keyword evidence="5 8" id="KW-1133">Transmembrane helix</keyword>
<dbReference type="EMBL" id="JYIX01000029">
    <property type="protein sequence ID" value="KJL34230.1"/>
    <property type="molecule type" value="Genomic_DNA"/>
</dbReference>
<feature type="transmembrane region" description="Helical" evidence="8">
    <location>
        <begin position="643"/>
        <end position="671"/>
    </location>
</feature>
<evidence type="ECO:0000256" key="5">
    <source>
        <dbReference type="ARBA" id="ARBA00022989"/>
    </source>
</evidence>
<name>A0A0F0LPQ0_9MICO</name>
<feature type="region of interest" description="Disordered" evidence="7">
    <location>
        <begin position="686"/>
        <end position="706"/>
    </location>
</feature>
<evidence type="ECO:0000256" key="6">
    <source>
        <dbReference type="ARBA" id="ARBA00023136"/>
    </source>
</evidence>
<evidence type="ECO:0000256" key="2">
    <source>
        <dbReference type="ARBA" id="ARBA00010157"/>
    </source>
</evidence>
<feature type="transmembrane region" description="Helical" evidence="8">
    <location>
        <begin position="203"/>
        <end position="227"/>
    </location>
</feature>
<keyword evidence="3" id="KW-1003">Cell membrane</keyword>
<dbReference type="Proteomes" id="UP000033740">
    <property type="component" value="Unassembled WGS sequence"/>
</dbReference>
<evidence type="ECO:0000259" key="9">
    <source>
        <dbReference type="PROSITE" id="PS50156"/>
    </source>
</evidence>
<dbReference type="PROSITE" id="PS50156">
    <property type="entry name" value="SSD"/>
    <property type="match status" value="2"/>
</dbReference>
<feature type="transmembrane region" description="Helical" evidence="8">
    <location>
        <begin position="611"/>
        <end position="637"/>
    </location>
</feature>
<gene>
    <name evidence="10" type="primary">ydfJ_2</name>
    <name evidence="10" type="ORF">RS86_01016</name>
</gene>
<dbReference type="AlphaFoldDB" id="A0A0F0LPQ0"/>
<feature type="transmembrane region" description="Helical" evidence="8">
    <location>
        <begin position="365"/>
        <end position="389"/>
    </location>
</feature>
<reference evidence="10 11" key="1">
    <citation type="submission" date="2015-02" db="EMBL/GenBank/DDBJ databases">
        <title>Draft genome sequences of ten Microbacterium spp. with emphasis on heavy metal contaminated environments.</title>
        <authorList>
            <person name="Corretto E."/>
        </authorList>
    </citation>
    <scope>NUCLEOTIDE SEQUENCE [LARGE SCALE GENOMIC DNA]</scope>
    <source>
        <strain evidence="10 11">ARN176</strain>
    </source>
</reference>
<protein>
    <submittedName>
        <fullName evidence="10">Membrane protein YdfJ</fullName>
    </submittedName>
</protein>
<keyword evidence="6 8" id="KW-0472">Membrane</keyword>
<evidence type="ECO:0000313" key="10">
    <source>
        <dbReference type="EMBL" id="KJL34230.1"/>
    </source>
</evidence>
<comment type="subcellular location">
    <subcellularLocation>
        <location evidence="1">Cell membrane</location>
        <topology evidence="1">Multi-pass membrane protein</topology>
    </subcellularLocation>
</comment>
<dbReference type="Gene3D" id="1.20.1640.10">
    <property type="entry name" value="Multidrug efflux transporter AcrB transmembrane domain"/>
    <property type="match status" value="2"/>
</dbReference>
<keyword evidence="4 8" id="KW-0812">Transmembrane</keyword>
<accession>A0A0F0LPQ0</accession>
<dbReference type="GO" id="GO:0005886">
    <property type="term" value="C:plasma membrane"/>
    <property type="evidence" value="ECO:0007669"/>
    <property type="project" value="UniProtKB-SubCell"/>
</dbReference>